<name>A0A3N1KKV5_9PROT</name>
<dbReference type="InterPro" id="IPR009906">
    <property type="entry name" value="D-Glu_cyclase"/>
</dbReference>
<dbReference type="InterPro" id="IPR038021">
    <property type="entry name" value="Putative_hydro-lyase"/>
</dbReference>
<dbReference type="OrthoDB" id="149585at2"/>
<organism evidence="3 4">
    <name type="scientific">Stella humosa</name>
    <dbReference type="NCBI Taxonomy" id="94"/>
    <lineage>
        <taxon>Bacteria</taxon>
        <taxon>Pseudomonadati</taxon>
        <taxon>Pseudomonadota</taxon>
        <taxon>Alphaproteobacteria</taxon>
        <taxon>Rhodospirillales</taxon>
        <taxon>Stellaceae</taxon>
        <taxon>Stella</taxon>
    </lineage>
</organism>
<dbReference type="FunFam" id="3.30.2040.10:FF:000001">
    <property type="entry name" value="D-glutamate cyclase, mitochondrial"/>
    <property type="match status" value="1"/>
</dbReference>
<reference evidence="3 4" key="1">
    <citation type="submission" date="2018-11" db="EMBL/GenBank/DDBJ databases">
        <title>Genomic Encyclopedia of Type Strains, Phase IV (KMG-IV): sequencing the most valuable type-strain genomes for metagenomic binning, comparative biology and taxonomic classification.</title>
        <authorList>
            <person name="Goeker M."/>
        </authorList>
    </citation>
    <scope>NUCLEOTIDE SEQUENCE [LARGE SCALE GENOMIC DNA]</scope>
    <source>
        <strain evidence="3 4">DSM 5900</strain>
    </source>
</reference>
<comment type="similarity">
    <text evidence="1">Belongs to the D-glutamate cyclase family.</text>
</comment>
<evidence type="ECO:0000313" key="4">
    <source>
        <dbReference type="Proteomes" id="UP000278222"/>
    </source>
</evidence>
<dbReference type="GO" id="GO:0016829">
    <property type="term" value="F:lyase activity"/>
    <property type="evidence" value="ECO:0007669"/>
    <property type="project" value="UniProtKB-KW"/>
</dbReference>
<protein>
    <submittedName>
        <fullName evidence="3">Uncharacterized protein YcsI (UPF0317 family)</fullName>
    </submittedName>
</protein>
<dbReference type="PANTHER" id="PTHR32022">
    <property type="entry name" value="D-GLUTAMATE CYCLASE, MITOCHONDRIAL"/>
    <property type="match status" value="1"/>
</dbReference>
<dbReference type="PIRSF" id="PIRSF029755">
    <property type="entry name" value="UCP029755"/>
    <property type="match status" value="1"/>
</dbReference>
<dbReference type="Proteomes" id="UP000278222">
    <property type="component" value="Unassembled WGS sequence"/>
</dbReference>
<dbReference type="SUPFAM" id="SSF160920">
    <property type="entry name" value="PSTPO5379-like"/>
    <property type="match status" value="1"/>
</dbReference>
<evidence type="ECO:0000256" key="1">
    <source>
        <dbReference type="ARBA" id="ARBA00007896"/>
    </source>
</evidence>
<dbReference type="AlphaFoldDB" id="A0A3N1KKV5"/>
<comment type="caution">
    <text evidence="3">The sequence shown here is derived from an EMBL/GenBank/DDBJ whole genome shotgun (WGS) entry which is preliminary data.</text>
</comment>
<dbReference type="PANTHER" id="PTHR32022:SF10">
    <property type="entry name" value="D-GLUTAMATE CYCLASE, MITOCHONDRIAL"/>
    <property type="match status" value="1"/>
</dbReference>
<keyword evidence="2" id="KW-0456">Lyase</keyword>
<dbReference type="Pfam" id="PF07286">
    <property type="entry name" value="D-Glu_cyclase"/>
    <property type="match status" value="1"/>
</dbReference>
<gene>
    <name evidence="3" type="ORF">EDC65_5309</name>
</gene>
<dbReference type="Gene3D" id="3.30.2040.10">
    <property type="entry name" value="PSTPO5379-like domain"/>
    <property type="match status" value="1"/>
</dbReference>
<dbReference type="InterPro" id="IPR016938">
    <property type="entry name" value="UPF0317"/>
</dbReference>
<sequence length="265" mass="29144">MLRRDLENATGAAVRQAVRQGQWTRTTHGVANGYVQANLAIVPEKYAFDFLRFCQRNPKPCPIIDVTDPGDPEARLAAPGSDLRTDLPGYRVYRDGRLVEEVRSIEPLWRPDHVGFLLGCSLSFDQVMTDAGIPLRHLAEEEGRVSVYVSGIRCRPAGMFDGPMVVSMRPIPRPMLVRTIEVTSRYPMAHGGPVHVGDPAQIGIADPTRVDWGRWNPPAADEVPVFWACGITPQAVAMAAGIPEMITHSAGHMLVTDIRLGTTFQ</sequence>
<evidence type="ECO:0000313" key="3">
    <source>
        <dbReference type="EMBL" id="ROP81451.1"/>
    </source>
</evidence>
<evidence type="ECO:0000256" key="2">
    <source>
        <dbReference type="ARBA" id="ARBA00023239"/>
    </source>
</evidence>
<accession>A0A3N1KKV5</accession>
<dbReference type="Gene3D" id="3.40.1640.10">
    <property type="entry name" value="PSTPO5379-like"/>
    <property type="match status" value="1"/>
</dbReference>
<proteinExistence type="inferred from homology"/>
<dbReference type="RefSeq" id="WP_123695333.1">
    <property type="nucleotide sequence ID" value="NZ_AP019700.1"/>
</dbReference>
<dbReference type="EMBL" id="RJKX01000018">
    <property type="protein sequence ID" value="ROP81451.1"/>
    <property type="molecule type" value="Genomic_DNA"/>
</dbReference>
<keyword evidence="4" id="KW-1185">Reference proteome</keyword>
<dbReference type="NCBIfam" id="NF003969">
    <property type="entry name" value="PRK05463.1"/>
    <property type="match status" value="1"/>
</dbReference>